<proteinExistence type="predicted"/>
<comment type="caution">
    <text evidence="1">The sequence shown here is derived from an EMBL/GenBank/DDBJ whole genome shotgun (WGS) entry which is preliminary data.</text>
</comment>
<gene>
    <name evidence="1" type="ORF">S03H2_67437</name>
</gene>
<organism evidence="1">
    <name type="scientific">marine sediment metagenome</name>
    <dbReference type="NCBI Taxonomy" id="412755"/>
    <lineage>
        <taxon>unclassified sequences</taxon>
        <taxon>metagenomes</taxon>
        <taxon>ecological metagenomes</taxon>
    </lineage>
</organism>
<dbReference type="EMBL" id="BARU01044155">
    <property type="protein sequence ID" value="GAH76492.1"/>
    <property type="molecule type" value="Genomic_DNA"/>
</dbReference>
<evidence type="ECO:0000313" key="1">
    <source>
        <dbReference type="EMBL" id="GAH76492.1"/>
    </source>
</evidence>
<dbReference type="AlphaFoldDB" id="X1I483"/>
<feature type="non-terminal residue" evidence="1">
    <location>
        <position position="1"/>
    </location>
</feature>
<sequence length="48" mass="5227">DVSTNPRLAMSISVKFAQQLNEAKAELLKIKGSAARMDIKLSDQGVRP</sequence>
<accession>X1I483</accession>
<name>X1I483_9ZZZZ</name>
<protein>
    <submittedName>
        <fullName evidence="1">Uncharacterized protein</fullName>
    </submittedName>
</protein>
<reference evidence="1" key="1">
    <citation type="journal article" date="2014" name="Front. Microbiol.">
        <title>High frequency of phylogenetically diverse reductive dehalogenase-homologous genes in deep subseafloor sedimentary metagenomes.</title>
        <authorList>
            <person name="Kawai M."/>
            <person name="Futagami T."/>
            <person name="Toyoda A."/>
            <person name="Takaki Y."/>
            <person name="Nishi S."/>
            <person name="Hori S."/>
            <person name="Arai W."/>
            <person name="Tsubouchi T."/>
            <person name="Morono Y."/>
            <person name="Uchiyama I."/>
            <person name="Ito T."/>
            <person name="Fujiyama A."/>
            <person name="Inagaki F."/>
            <person name="Takami H."/>
        </authorList>
    </citation>
    <scope>NUCLEOTIDE SEQUENCE</scope>
    <source>
        <strain evidence="1">Expedition CK06-06</strain>
    </source>
</reference>